<dbReference type="Gene3D" id="1.20.58.60">
    <property type="match status" value="3"/>
</dbReference>
<comment type="caution">
    <text evidence="3">The sequence shown here is derived from an EMBL/GenBank/DDBJ whole genome shotgun (WGS) entry which is preliminary data.</text>
</comment>
<dbReference type="Pfam" id="PF00435">
    <property type="entry name" value="Spectrin"/>
    <property type="match status" value="1"/>
</dbReference>
<protein>
    <recommendedName>
        <fullName evidence="5">Alpha spectrin</fullName>
    </recommendedName>
</protein>
<name>A0A8S2IMC7_9BILA</name>
<evidence type="ECO:0000256" key="1">
    <source>
        <dbReference type="ARBA" id="ARBA00022737"/>
    </source>
</evidence>
<dbReference type="Proteomes" id="UP000682733">
    <property type="component" value="Unassembled WGS sequence"/>
</dbReference>
<evidence type="ECO:0000313" key="4">
    <source>
        <dbReference type="Proteomes" id="UP000682733"/>
    </source>
</evidence>
<dbReference type="PANTHER" id="PTHR11915">
    <property type="entry name" value="SPECTRIN/FILAMIN RELATED CYTOSKELETAL PROTEIN"/>
    <property type="match status" value="1"/>
</dbReference>
<dbReference type="EMBL" id="CAJOBA010005896">
    <property type="protein sequence ID" value="CAF3757437.1"/>
    <property type="molecule type" value="Genomic_DNA"/>
</dbReference>
<reference evidence="3" key="1">
    <citation type="submission" date="2021-02" db="EMBL/GenBank/DDBJ databases">
        <authorList>
            <person name="Nowell W R."/>
        </authorList>
    </citation>
    <scope>NUCLEOTIDE SEQUENCE</scope>
</reference>
<dbReference type="CDD" id="cd00176">
    <property type="entry name" value="SPEC"/>
    <property type="match status" value="1"/>
</dbReference>
<feature type="non-terminal residue" evidence="3">
    <location>
        <position position="223"/>
    </location>
</feature>
<dbReference type="Proteomes" id="UP000677228">
    <property type="component" value="Unassembled WGS sequence"/>
</dbReference>
<evidence type="ECO:0008006" key="5">
    <source>
        <dbReference type="Google" id="ProtNLM"/>
    </source>
</evidence>
<dbReference type="Gene3D" id="1.20.5.170">
    <property type="match status" value="1"/>
</dbReference>
<dbReference type="AlphaFoldDB" id="A0A8S2IMC7"/>
<dbReference type="InterPro" id="IPR002017">
    <property type="entry name" value="Spectrin_repeat"/>
</dbReference>
<accession>A0A8S2IMC7</accession>
<dbReference type="EMBL" id="CAJNOK010005888">
    <property type="protein sequence ID" value="CAF0987176.1"/>
    <property type="molecule type" value="Genomic_DNA"/>
</dbReference>
<evidence type="ECO:0000313" key="2">
    <source>
        <dbReference type="EMBL" id="CAF0987176.1"/>
    </source>
</evidence>
<organism evidence="3 4">
    <name type="scientific">Didymodactylos carnosus</name>
    <dbReference type="NCBI Taxonomy" id="1234261"/>
    <lineage>
        <taxon>Eukaryota</taxon>
        <taxon>Metazoa</taxon>
        <taxon>Spiralia</taxon>
        <taxon>Gnathifera</taxon>
        <taxon>Rotifera</taxon>
        <taxon>Eurotatoria</taxon>
        <taxon>Bdelloidea</taxon>
        <taxon>Philodinida</taxon>
        <taxon>Philodinidae</taxon>
        <taxon>Didymodactylos</taxon>
    </lineage>
</organism>
<dbReference type="InterPro" id="IPR018159">
    <property type="entry name" value="Spectrin/alpha-actinin"/>
</dbReference>
<sequence length="223" mass="26335">TVEIDPLDAREIQVLETAEDIQARRDQVLTHFQNFKDAAKYRREKLEDSREYQYFKRDADELEIWINEKLQICSQDGKALDEFGRQLLDNQHYSSDLIREKLDLLSKSRVLLLDKISEKRRMLQNTSNYFTFERDCDELKLWAKEKLKMALTKDYMDTLNINLKCGDLIGVQNLCRKHQALGSEIQNHEGRIRKVCNEGEDMINQGHFAAPETKKHIVNLQFK</sequence>
<dbReference type="SUPFAM" id="SSF46966">
    <property type="entry name" value="Spectrin repeat"/>
    <property type="match status" value="2"/>
</dbReference>
<keyword evidence="1" id="KW-0677">Repeat</keyword>
<evidence type="ECO:0000313" key="3">
    <source>
        <dbReference type="EMBL" id="CAF3757437.1"/>
    </source>
</evidence>
<dbReference type="SMART" id="SM00150">
    <property type="entry name" value="SPEC"/>
    <property type="match status" value="2"/>
</dbReference>
<gene>
    <name evidence="2" type="ORF">OVA965_LOCUS13887</name>
    <name evidence="3" type="ORF">TMI583_LOCUS13890</name>
</gene>
<proteinExistence type="predicted"/>